<name>A0A0A9G5C9_ARUDO</name>
<reference evidence="1" key="1">
    <citation type="submission" date="2014-09" db="EMBL/GenBank/DDBJ databases">
        <authorList>
            <person name="Magalhaes I.L.F."/>
            <person name="Oliveira U."/>
            <person name="Santos F.R."/>
            <person name="Vidigal T.H.D.A."/>
            <person name="Brescovit A.D."/>
            <person name="Santos A.J."/>
        </authorList>
    </citation>
    <scope>NUCLEOTIDE SEQUENCE</scope>
    <source>
        <tissue evidence="1">Shoot tissue taken approximately 20 cm above the soil surface</tissue>
    </source>
</reference>
<accession>A0A0A9G5C9</accession>
<reference evidence="1" key="2">
    <citation type="journal article" date="2015" name="Data Brief">
        <title>Shoot transcriptome of the giant reed, Arundo donax.</title>
        <authorList>
            <person name="Barrero R.A."/>
            <person name="Guerrero F.D."/>
            <person name="Moolhuijzen P."/>
            <person name="Goolsby J.A."/>
            <person name="Tidwell J."/>
            <person name="Bellgard S.E."/>
            <person name="Bellgard M.I."/>
        </authorList>
    </citation>
    <scope>NUCLEOTIDE SEQUENCE</scope>
    <source>
        <tissue evidence="1">Shoot tissue taken approximately 20 cm above the soil surface</tissue>
    </source>
</reference>
<proteinExistence type="predicted"/>
<evidence type="ECO:0000313" key="1">
    <source>
        <dbReference type="EMBL" id="JAE15873.1"/>
    </source>
</evidence>
<dbReference type="EMBL" id="GBRH01182023">
    <property type="protein sequence ID" value="JAE15873.1"/>
    <property type="molecule type" value="Transcribed_RNA"/>
</dbReference>
<protein>
    <submittedName>
        <fullName evidence="1">Uncharacterized protein</fullName>
    </submittedName>
</protein>
<dbReference type="AlphaFoldDB" id="A0A0A9G5C9"/>
<organism evidence="1">
    <name type="scientific">Arundo donax</name>
    <name type="common">Giant reed</name>
    <name type="synonym">Donax arundinaceus</name>
    <dbReference type="NCBI Taxonomy" id="35708"/>
    <lineage>
        <taxon>Eukaryota</taxon>
        <taxon>Viridiplantae</taxon>
        <taxon>Streptophyta</taxon>
        <taxon>Embryophyta</taxon>
        <taxon>Tracheophyta</taxon>
        <taxon>Spermatophyta</taxon>
        <taxon>Magnoliopsida</taxon>
        <taxon>Liliopsida</taxon>
        <taxon>Poales</taxon>
        <taxon>Poaceae</taxon>
        <taxon>PACMAD clade</taxon>
        <taxon>Arundinoideae</taxon>
        <taxon>Arundineae</taxon>
        <taxon>Arundo</taxon>
    </lineage>
</organism>
<sequence length="56" mass="6265">MTLATPPTRRLVRRARAGRAAWRLEWRRAVRRWGHGVGAGRGAVRQGSCRGEGGRQ</sequence>